<dbReference type="PIRSF" id="PIRSF026622">
    <property type="entry name" value="Proteas_026622"/>
    <property type="match status" value="1"/>
</dbReference>
<dbReference type="EMBL" id="PVUE01000006">
    <property type="protein sequence ID" value="PRZ42309.1"/>
    <property type="molecule type" value="Genomic_DNA"/>
</dbReference>
<keyword evidence="1" id="KW-0472">Membrane</keyword>
<organism evidence="3 4">
    <name type="scientific">Antricoccus suffuscus</name>
    <dbReference type="NCBI Taxonomy" id="1629062"/>
    <lineage>
        <taxon>Bacteria</taxon>
        <taxon>Bacillati</taxon>
        <taxon>Actinomycetota</taxon>
        <taxon>Actinomycetes</taxon>
        <taxon>Geodermatophilales</taxon>
        <taxon>Antricoccaceae</taxon>
        <taxon>Antricoccus</taxon>
    </lineage>
</organism>
<dbReference type="InterPro" id="IPR015837">
    <property type="entry name" value="UCP026622_CAAX_protease"/>
</dbReference>
<reference evidence="3 4" key="1">
    <citation type="submission" date="2018-03" db="EMBL/GenBank/DDBJ databases">
        <title>Genomic Encyclopedia of Archaeal and Bacterial Type Strains, Phase II (KMG-II): from individual species to whole genera.</title>
        <authorList>
            <person name="Goeker M."/>
        </authorList>
    </citation>
    <scope>NUCLEOTIDE SEQUENCE [LARGE SCALE GENOMIC DNA]</scope>
    <source>
        <strain evidence="3 4">DSM 100065</strain>
    </source>
</reference>
<dbReference type="Pfam" id="PF02517">
    <property type="entry name" value="Rce1-like"/>
    <property type="match status" value="1"/>
</dbReference>
<dbReference type="Proteomes" id="UP000237752">
    <property type="component" value="Unassembled WGS sequence"/>
</dbReference>
<name>A0A2T1A127_9ACTN</name>
<keyword evidence="1" id="KW-1133">Transmembrane helix</keyword>
<feature type="transmembrane region" description="Helical" evidence="1">
    <location>
        <begin position="7"/>
        <end position="26"/>
    </location>
</feature>
<feature type="transmembrane region" description="Helical" evidence="1">
    <location>
        <begin position="208"/>
        <end position="225"/>
    </location>
</feature>
<proteinExistence type="predicted"/>
<dbReference type="RefSeq" id="WP_106348801.1">
    <property type="nucleotide sequence ID" value="NZ_PVUE01000006.1"/>
</dbReference>
<feature type="transmembrane region" description="Helical" evidence="1">
    <location>
        <begin position="172"/>
        <end position="196"/>
    </location>
</feature>
<evidence type="ECO:0000313" key="4">
    <source>
        <dbReference type="Proteomes" id="UP000237752"/>
    </source>
</evidence>
<sequence>MGSTGRALIVTIVAMVTANVSAHLLFPGHGLIVAACLFAVLIGIALWAGLSMGELGLGRATWARGMRWALWILIGALAVFVVALLLPWTRNLASGPVPGDPWVRVLLTIPLGTVLVEEFAFRGVLWALLRRRYTPRAATLGSAVLFGLWHVLSALGGGSANAAVDTVSGGGLVGSVIRIAGTVLFTGAAGVLFAELRYRSGSLIPSMALHWAVNGLGVAFVVIVLG</sequence>
<keyword evidence="1" id="KW-0812">Transmembrane</keyword>
<protein>
    <submittedName>
        <fullName evidence="3">CAAX prenyl protease-like protein</fullName>
    </submittedName>
</protein>
<dbReference type="InterPro" id="IPR052710">
    <property type="entry name" value="CAAX_protease"/>
</dbReference>
<keyword evidence="3" id="KW-0645">Protease</keyword>
<evidence type="ECO:0000313" key="3">
    <source>
        <dbReference type="EMBL" id="PRZ42309.1"/>
    </source>
</evidence>
<dbReference type="AlphaFoldDB" id="A0A2T1A127"/>
<dbReference type="InterPro" id="IPR003675">
    <property type="entry name" value="Rce1/LyrA-like_dom"/>
</dbReference>
<feature type="domain" description="CAAX prenyl protease 2/Lysostaphin resistance protein A-like" evidence="2">
    <location>
        <begin position="104"/>
        <end position="215"/>
    </location>
</feature>
<feature type="transmembrane region" description="Helical" evidence="1">
    <location>
        <begin position="101"/>
        <end position="121"/>
    </location>
</feature>
<evidence type="ECO:0000259" key="2">
    <source>
        <dbReference type="Pfam" id="PF02517"/>
    </source>
</evidence>
<dbReference type="GO" id="GO:0006508">
    <property type="term" value="P:proteolysis"/>
    <property type="evidence" value="ECO:0007669"/>
    <property type="project" value="UniProtKB-KW"/>
</dbReference>
<feature type="transmembrane region" description="Helical" evidence="1">
    <location>
        <begin position="68"/>
        <end position="89"/>
    </location>
</feature>
<feature type="transmembrane region" description="Helical" evidence="1">
    <location>
        <begin position="133"/>
        <end position="152"/>
    </location>
</feature>
<gene>
    <name evidence="3" type="ORF">CLV47_106181</name>
</gene>
<dbReference type="GO" id="GO:0080120">
    <property type="term" value="P:CAAX-box protein maturation"/>
    <property type="evidence" value="ECO:0007669"/>
    <property type="project" value="UniProtKB-ARBA"/>
</dbReference>
<comment type="caution">
    <text evidence="3">The sequence shown here is derived from an EMBL/GenBank/DDBJ whole genome shotgun (WGS) entry which is preliminary data.</text>
</comment>
<dbReference type="OrthoDB" id="3291654at2"/>
<dbReference type="PANTHER" id="PTHR36435">
    <property type="entry name" value="SLR1288 PROTEIN"/>
    <property type="match status" value="1"/>
</dbReference>
<accession>A0A2T1A127</accession>
<dbReference type="GO" id="GO:0004175">
    <property type="term" value="F:endopeptidase activity"/>
    <property type="evidence" value="ECO:0007669"/>
    <property type="project" value="UniProtKB-ARBA"/>
</dbReference>
<feature type="transmembrane region" description="Helical" evidence="1">
    <location>
        <begin position="32"/>
        <end position="56"/>
    </location>
</feature>
<keyword evidence="3" id="KW-0378">Hydrolase</keyword>
<dbReference type="PANTHER" id="PTHR36435:SF1">
    <property type="entry name" value="CAAX AMINO TERMINAL PROTEASE FAMILY PROTEIN"/>
    <property type="match status" value="1"/>
</dbReference>
<keyword evidence="4" id="KW-1185">Reference proteome</keyword>
<evidence type="ECO:0000256" key="1">
    <source>
        <dbReference type="SAM" id="Phobius"/>
    </source>
</evidence>